<accession>U4T306</accession>
<dbReference type="EMBL" id="AUSW01000034">
    <property type="protein sequence ID" value="ERL55035.1"/>
    <property type="molecule type" value="Genomic_DNA"/>
</dbReference>
<dbReference type="STRING" id="1354303.M917_2381"/>
<reference evidence="1 2" key="1">
    <citation type="journal article" date="2013" name="Genome Announc.">
        <title>Draft Genome Sequence of Psychrobacter aquaticus Strain CMS 56T, Isolated from a Cyanobacterial Mat Sample Collected from Water Bodies in the McMurdo Dry Valley Region of Antarctica.</title>
        <authorList>
            <person name="Reddy G.S."/>
            <person name="Ara S."/>
            <person name="Singh A."/>
            <person name="Kumar Pinnaka A."/>
            <person name="Shivaji S."/>
        </authorList>
    </citation>
    <scope>NUCLEOTIDE SEQUENCE [LARGE SCALE GENOMIC DNA]</scope>
    <source>
        <strain evidence="1 2">CMS 56</strain>
    </source>
</reference>
<proteinExistence type="predicted"/>
<protein>
    <submittedName>
        <fullName evidence="1">Uncharacterized protein</fullName>
    </submittedName>
</protein>
<keyword evidence="2" id="KW-1185">Reference proteome</keyword>
<name>U4T306_9GAMM</name>
<organism evidence="1 2">
    <name type="scientific">Psychrobacter aquaticus CMS 56</name>
    <dbReference type="NCBI Taxonomy" id="1354303"/>
    <lineage>
        <taxon>Bacteria</taxon>
        <taxon>Pseudomonadati</taxon>
        <taxon>Pseudomonadota</taxon>
        <taxon>Gammaproteobacteria</taxon>
        <taxon>Moraxellales</taxon>
        <taxon>Moraxellaceae</taxon>
        <taxon>Psychrobacter</taxon>
    </lineage>
</organism>
<evidence type="ECO:0000313" key="1">
    <source>
        <dbReference type="EMBL" id="ERL55035.1"/>
    </source>
</evidence>
<sequence>MIRFFAIILPYLMAKRYSRRQVFGKLFNKYRSVAGILKTAQVAPTVK</sequence>
<comment type="caution">
    <text evidence="1">The sequence shown here is derived from an EMBL/GenBank/DDBJ whole genome shotgun (WGS) entry which is preliminary data.</text>
</comment>
<gene>
    <name evidence="1" type="ORF">M917_2381</name>
</gene>
<dbReference type="AlphaFoldDB" id="U4T306"/>
<dbReference type="PATRIC" id="fig|1354303.4.peg.2346"/>
<dbReference type="Proteomes" id="UP000016761">
    <property type="component" value="Unassembled WGS sequence"/>
</dbReference>
<evidence type="ECO:0000313" key="2">
    <source>
        <dbReference type="Proteomes" id="UP000016761"/>
    </source>
</evidence>